<evidence type="ECO:0000313" key="1">
    <source>
        <dbReference type="EMBL" id="UPW40841.1"/>
    </source>
</evidence>
<reference evidence="1" key="1">
    <citation type="submission" date="2022-02" db="EMBL/GenBank/DDBJ databases">
        <title>Towards deciphering the DNA virus diversity associated with rodent species in the families Cricetidae and Heteromyidae.</title>
        <authorList>
            <person name="Lund M."/>
            <person name="Larsen B.B."/>
            <person name="Gryseels S."/>
            <person name="Kraberger S."/>
            <person name="Rowsey D.M."/>
            <person name="Steger L."/>
            <person name="Yule K.M."/>
            <person name="Upham N.S."/>
            <person name="Worobey M."/>
            <person name="Van Doorslaer K."/>
            <person name="Varsani A."/>
        </authorList>
    </citation>
    <scope>NUCLEOTIDE SEQUENCE</scope>
    <source>
        <strain evidence="1">UA08Rod_6521</strain>
    </source>
</reference>
<organism evidence="1">
    <name type="scientific">Sigmofec virus UA08Rod_6521</name>
    <dbReference type="NCBI Taxonomy" id="2929233"/>
    <lineage>
        <taxon>Viruses</taxon>
        <taxon>Monodnaviria</taxon>
        <taxon>Sangervirae</taxon>
        <taxon>Phixviricota</taxon>
        <taxon>Malgrandaviricetes</taxon>
        <taxon>Petitvirales</taxon>
        <taxon>Microviridae</taxon>
    </lineage>
</organism>
<accession>A0A976R561</accession>
<protein>
    <submittedName>
        <fullName evidence="1">Uncharacterized protein</fullName>
    </submittedName>
</protein>
<proteinExistence type="predicted"/>
<dbReference type="EMBL" id="OM869506">
    <property type="protein sequence ID" value="UPW40841.1"/>
    <property type="molecule type" value="Genomic_DNA"/>
</dbReference>
<sequence>MTYFAKGKKCYRCPTVYTLTRLYRKGYREIVWCNGDFMMIPKPGIGD</sequence>
<name>A0A976R561_9VIRU</name>